<dbReference type="PANTHER" id="PTHR43005">
    <property type="entry name" value="BLR7065 PROTEIN"/>
    <property type="match status" value="1"/>
</dbReference>
<dbReference type="SUPFAM" id="SSF161098">
    <property type="entry name" value="MetI-like"/>
    <property type="match status" value="1"/>
</dbReference>
<comment type="similarity">
    <text evidence="7">Belongs to the binding-protein-dependent transport system permease family.</text>
</comment>
<comment type="caution">
    <text evidence="9">The sequence shown here is derived from an EMBL/GenBank/DDBJ whole genome shotgun (WGS) entry which is preliminary data.</text>
</comment>
<keyword evidence="2 7" id="KW-0813">Transport</keyword>
<evidence type="ECO:0000256" key="6">
    <source>
        <dbReference type="ARBA" id="ARBA00023136"/>
    </source>
</evidence>
<keyword evidence="6 7" id="KW-0472">Membrane</keyword>
<feature type="transmembrane region" description="Helical" evidence="7">
    <location>
        <begin position="234"/>
        <end position="254"/>
    </location>
</feature>
<comment type="subcellular location">
    <subcellularLocation>
        <location evidence="1 7">Cell membrane</location>
        <topology evidence="1 7">Multi-pass membrane protein</topology>
    </subcellularLocation>
</comment>
<feature type="transmembrane region" description="Helical" evidence="7">
    <location>
        <begin position="266"/>
        <end position="289"/>
    </location>
</feature>
<evidence type="ECO:0000256" key="5">
    <source>
        <dbReference type="ARBA" id="ARBA00022989"/>
    </source>
</evidence>
<feature type="domain" description="ABC transmembrane type-1" evidence="8">
    <location>
        <begin position="71"/>
        <end position="285"/>
    </location>
</feature>
<keyword evidence="4 7" id="KW-0812">Transmembrane</keyword>
<accession>A0ABS5IL57</accession>
<keyword evidence="10" id="KW-1185">Reference proteome</keyword>
<feature type="transmembrane region" description="Helical" evidence="7">
    <location>
        <begin position="75"/>
        <end position="96"/>
    </location>
</feature>
<organism evidence="9 10">
    <name type="scientific">Microbacterium paraoxydans</name>
    <dbReference type="NCBI Taxonomy" id="199592"/>
    <lineage>
        <taxon>Bacteria</taxon>
        <taxon>Bacillati</taxon>
        <taxon>Actinomycetota</taxon>
        <taxon>Actinomycetes</taxon>
        <taxon>Micrococcales</taxon>
        <taxon>Microbacteriaceae</taxon>
        <taxon>Microbacterium</taxon>
    </lineage>
</organism>
<gene>
    <name evidence="9" type="ORF">KE274_06175</name>
</gene>
<protein>
    <submittedName>
        <fullName evidence="9">Sugar ABC transporter permease</fullName>
    </submittedName>
</protein>
<evidence type="ECO:0000256" key="3">
    <source>
        <dbReference type="ARBA" id="ARBA00022475"/>
    </source>
</evidence>
<evidence type="ECO:0000256" key="7">
    <source>
        <dbReference type="RuleBase" id="RU363032"/>
    </source>
</evidence>
<keyword evidence="5 7" id="KW-1133">Transmembrane helix</keyword>
<dbReference type="InterPro" id="IPR000515">
    <property type="entry name" value="MetI-like"/>
</dbReference>
<sequence length="297" mass="33031">MTSRSRRTVHLTGVLFVAPSLLIVVLLLFYPVVSSVVYSFTNRHLLRPAVEFVGIDNFVAVLQSEQFWNAFRVSLLWTVASIAGQLLVGFVAAIALNRIRHLTGLFRTLLIIPWAFPAIVIAFGWRWILNDVYGFLPNLLTRLGLTAQNVSFLSNPDVVMLTVLAINIWFGAPLFMVNILAALKTVPKEQFEAATVDGANGWQRFAFITLPHVKKVVGLLVILRSIWVFNNFELLFLLTGGGPAGLTETLPIFAYRTGWGLQQLGVASAITVLLLLFLLLLGALAFRLLDRWDKKDA</sequence>
<proteinExistence type="inferred from homology"/>
<dbReference type="Pfam" id="PF00528">
    <property type="entry name" value="BPD_transp_1"/>
    <property type="match status" value="1"/>
</dbReference>
<dbReference type="RefSeq" id="WP_211541907.1">
    <property type="nucleotide sequence ID" value="NZ_CBDREF010000001.1"/>
</dbReference>
<dbReference type="Gene3D" id="1.10.3720.10">
    <property type="entry name" value="MetI-like"/>
    <property type="match status" value="1"/>
</dbReference>
<keyword evidence="3" id="KW-1003">Cell membrane</keyword>
<evidence type="ECO:0000259" key="8">
    <source>
        <dbReference type="PROSITE" id="PS50928"/>
    </source>
</evidence>
<evidence type="ECO:0000256" key="1">
    <source>
        <dbReference type="ARBA" id="ARBA00004651"/>
    </source>
</evidence>
<name>A0ABS5IL57_9MICO</name>
<feature type="transmembrane region" description="Helical" evidence="7">
    <location>
        <begin position="158"/>
        <end position="183"/>
    </location>
</feature>
<reference evidence="9 10" key="1">
    <citation type="submission" date="2021-04" db="EMBL/GenBank/DDBJ databases">
        <title>Whole genome analysis of root endophytic bacterium Microbacterium paraoxydans ku-mp colonizing RP-bio226 rice variety.</title>
        <authorList>
            <person name="Ulaganathan K."/>
            <person name="Latha B."/>
        </authorList>
    </citation>
    <scope>NUCLEOTIDE SEQUENCE [LARGE SCALE GENOMIC DNA]</scope>
    <source>
        <strain evidence="10">ku-mp</strain>
    </source>
</reference>
<dbReference type="PROSITE" id="PS50928">
    <property type="entry name" value="ABC_TM1"/>
    <property type="match status" value="1"/>
</dbReference>
<dbReference type="InterPro" id="IPR035906">
    <property type="entry name" value="MetI-like_sf"/>
</dbReference>
<dbReference type="EMBL" id="JAGTUK010000002">
    <property type="protein sequence ID" value="MBS0023692.1"/>
    <property type="molecule type" value="Genomic_DNA"/>
</dbReference>
<dbReference type="PANTHER" id="PTHR43005:SF1">
    <property type="entry name" value="SPERMIDINE_PUTRESCINE TRANSPORT SYSTEM PERMEASE PROTEIN"/>
    <property type="match status" value="1"/>
</dbReference>
<dbReference type="Proteomes" id="UP000678243">
    <property type="component" value="Unassembled WGS sequence"/>
</dbReference>
<evidence type="ECO:0000256" key="2">
    <source>
        <dbReference type="ARBA" id="ARBA00022448"/>
    </source>
</evidence>
<dbReference type="CDD" id="cd06261">
    <property type="entry name" value="TM_PBP2"/>
    <property type="match status" value="1"/>
</dbReference>
<evidence type="ECO:0000256" key="4">
    <source>
        <dbReference type="ARBA" id="ARBA00022692"/>
    </source>
</evidence>
<evidence type="ECO:0000313" key="10">
    <source>
        <dbReference type="Proteomes" id="UP000678243"/>
    </source>
</evidence>
<evidence type="ECO:0000313" key="9">
    <source>
        <dbReference type="EMBL" id="MBS0023692.1"/>
    </source>
</evidence>
<feature type="transmembrane region" description="Helical" evidence="7">
    <location>
        <begin position="108"/>
        <end position="128"/>
    </location>
</feature>
<feature type="transmembrane region" description="Helical" evidence="7">
    <location>
        <begin position="12"/>
        <end position="33"/>
    </location>
</feature>